<gene>
    <name evidence="1" type="ORF">MAE02_57370</name>
</gene>
<dbReference type="EMBL" id="BJYU01000147">
    <property type="protein sequence ID" value="GEO18041.1"/>
    <property type="molecule type" value="Genomic_DNA"/>
</dbReference>
<dbReference type="Proteomes" id="UP000321085">
    <property type="component" value="Unassembled WGS sequence"/>
</dbReference>
<sequence length="74" mass="8481">MRSEPIEIAFLNGCDRRKMKTTVYIQHGPRHNARVRHVADDDFGRCRHILQLPSGKIVKDTNAMPLREQGLGEV</sequence>
<keyword evidence="2" id="KW-1185">Reference proteome</keyword>
<name>A0A512C1F3_9HYPH</name>
<reference evidence="1 2" key="1">
    <citation type="submission" date="2019-07" db="EMBL/GenBank/DDBJ databases">
        <title>Whole genome shotgun sequence of Microvirga aerophila NBRC 106136.</title>
        <authorList>
            <person name="Hosoyama A."/>
            <person name="Uohara A."/>
            <person name="Ohji S."/>
            <person name="Ichikawa N."/>
        </authorList>
    </citation>
    <scope>NUCLEOTIDE SEQUENCE [LARGE SCALE GENOMIC DNA]</scope>
    <source>
        <strain evidence="1 2">NBRC 106136</strain>
    </source>
</reference>
<proteinExistence type="predicted"/>
<protein>
    <submittedName>
        <fullName evidence="1">Uncharacterized protein</fullName>
    </submittedName>
</protein>
<evidence type="ECO:0000313" key="2">
    <source>
        <dbReference type="Proteomes" id="UP000321085"/>
    </source>
</evidence>
<evidence type="ECO:0000313" key="1">
    <source>
        <dbReference type="EMBL" id="GEO18041.1"/>
    </source>
</evidence>
<accession>A0A512C1F3</accession>
<dbReference type="AlphaFoldDB" id="A0A512C1F3"/>
<comment type="caution">
    <text evidence="1">The sequence shown here is derived from an EMBL/GenBank/DDBJ whole genome shotgun (WGS) entry which is preliminary data.</text>
</comment>
<organism evidence="1 2">
    <name type="scientific">Microvirga aerophila</name>
    <dbReference type="NCBI Taxonomy" id="670291"/>
    <lineage>
        <taxon>Bacteria</taxon>
        <taxon>Pseudomonadati</taxon>
        <taxon>Pseudomonadota</taxon>
        <taxon>Alphaproteobacteria</taxon>
        <taxon>Hyphomicrobiales</taxon>
        <taxon>Methylobacteriaceae</taxon>
        <taxon>Microvirga</taxon>
    </lineage>
</organism>